<sequence>QDARSAADKCDQALHPLSKLTVKKQDPYEERKRIEEYRRWCSKCVQVNYHLATLYYETGTWEDEALRRLDIVLTEDSGHIEALRLRAEIYMARKLWDKAIKDLELLALYLPDDETVFLKLGMVYTQLGDDKKAVDSYLRVGNVLNPKSLEAWESLEKFYLKYDMKKDVNSCRGHIEAIKSNQ</sequence>
<dbReference type="InterPro" id="IPR019734">
    <property type="entry name" value="TPR_rpt"/>
</dbReference>
<comment type="caution">
    <text evidence="1">The sequence shown here is derived from an EMBL/GenBank/DDBJ whole genome shotgun (WGS) entry which is preliminary data.</text>
</comment>
<reference evidence="1" key="1">
    <citation type="journal article" date="2014" name="Front. Microbiol.">
        <title>High frequency of phylogenetically diverse reductive dehalogenase-homologous genes in deep subseafloor sedimentary metagenomes.</title>
        <authorList>
            <person name="Kawai M."/>
            <person name="Futagami T."/>
            <person name="Toyoda A."/>
            <person name="Takaki Y."/>
            <person name="Nishi S."/>
            <person name="Hori S."/>
            <person name="Arai W."/>
            <person name="Tsubouchi T."/>
            <person name="Morono Y."/>
            <person name="Uchiyama I."/>
            <person name="Ito T."/>
            <person name="Fujiyama A."/>
            <person name="Inagaki F."/>
            <person name="Takami H."/>
        </authorList>
    </citation>
    <scope>NUCLEOTIDE SEQUENCE</scope>
    <source>
        <strain evidence="1">Expedition CK06-06</strain>
    </source>
</reference>
<dbReference type="PANTHER" id="PTHR44749:SF1">
    <property type="entry name" value="TETRATRICOPEPTIDE-LIKE HELICAL DOMAIN-CONTAINING PROTEIN"/>
    <property type="match status" value="1"/>
</dbReference>
<feature type="non-terminal residue" evidence="1">
    <location>
        <position position="1"/>
    </location>
</feature>
<dbReference type="PANTHER" id="PTHR44749">
    <property type="entry name" value="SUPPRESSOR OF RPS4-RLD 1"/>
    <property type="match status" value="1"/>
</dbReference>
<name>X1B333_9ZZZZ</name>
<protein>
    <submittedName>
        <fullName evidence="1">Uncharacterized protein</fullName>
    </submittedName>
</protein>
<dbReference type="GO" id="GO:0045892">
    <property type="term" value="P:negative regulation of DNA-templated transcription"/>
    <property type="evidence" value="ECO:0007669"/>
    <property type="project" value="InterPro"/>
</dbReference>
<dbReference type="SUPFAM" id="SSF48452">
    <property type="entry name" value="TPR-like"/>
    <property type="match status" value="1"/>
</dbReference>
<dbReference type="Pfam" id="PF13174">
    <property type="entry name" value="TPR_6"/>
    <property type="match status" value="1"/>
</dbReference>
<dbReference type="EMBL" id="BART01028342">
    <property type="protein sequence ID" value="GAG90164.1"/>
    <property type="molecule type" value="Genomic_DNA"/>
</dbReference>
<dbReference type="InterPro" id="IPR011990">
    <property type="entry name" value="TPR-like_helical_dom_sf"/>
</dbReference>
<organism evidence="1">
    <name type="scientific">marine sediment metagenome</name>
    <dbReference type="NCBI Taxonomy" id="412755"/>
    <lineage>
        <taxon>unclassified sequences</taxon>
        <taxon>metagenomes</taxon>
        <taxon>ecological metagenomes</taxon>
    </lineage>
</organism>
<accession>X1B333</accession>
<evidence type="ECO:0000313" key="1">
    <source>
        <dbReference type="EMBL" id="GAG90164.1"/>
    </source>
</evidence>
<dbReference type="Gene3D" id="1.25.40.10">
    <property type="entry name" value="Tetratricopeptide repeat domain"/>
    <property type="match status" value="1"/>
</dbReference>
<dbReference type="InterPro" id="IPR044650">
    <property type="entry name" value="SRFR1-like"/>
</dbReference>
<proteinExistence type="predicted"/>
<gene>
    <name evidence="1" type="ORF">S01H4_50001</name>
</gene>
<dbReference type="AlphaFoldDB" id="X1B333"/>